<protein>
    <submittedName>
        <fullName evidence="6">Pentatricopeptide repeat-containing protein</fullName>
    </submittedName>
</protein>
<keyword evidence="5" id="KW-0732">Signal</keyword>
<reference evidence="6" key="1">
    <citation type="submission" date="2020-01" db="EMBL/GenBank/DDBJ databases">
        <title>Genome sequence of Kobresia littledalei, the first chromosome-level genome in the family Cyperaceae.</title>
        <authorList>
            <person name="Qu G."/>
        </authorList>
    </citation>
    <scope>NUCLEOTIDE SEQUENCE</scope>
    <source>
        <strain evidence="6">C.B.Clarke</strain>
        <tissue evidence="6">Leaf</tissue>
    </source>
</reference>
<keyword evidence="2" id="KW-0809">Transit peptide</keyword>
<evidence type="ECO:0000256" key="1">
    <source>
        <dbReference type="ARBA" id="ARBA00022737"/>
    </source>
</evidence>
<feature type="chain" id="PRO_5032519647" evidence="5">
    <location>
        <begin position="23"/>
        <end position="808"/>
    </location>
</feature>
<keyword evidence="1" id="KW-0677">Repeat</keyword>
<dbReference type="PANTHER" id="PTHR47262:SF1">
    <property type="entry name" value="OS02G0132600 PROTEIN"/>
    <property type="match status" value="1"/>
</dbReference>
<dbReference type="Gene3D" id="1.25.40.10">
    <property type="entry name" value="Tetratricopeptide repeat domain"/>
    <property type="match status" value="3"/>
</dbReference>
<evidence type="ECO:0000256" key="4">
    <source>
        <dbReference type="SAM" id="MobiDB-lite"/>
    </source>
</evidence>
<dbReference type="Pfam" id="PF13041">
    <property type="entry name" value="PPR_2"/>
    <property type="match status" value="1"/>
</dbReference>
<dbReference type="NCBIfam" id="TIGR00756">
    <property type="entry name" value="PPR"/>
    <property type="match status" value="1"/>
</dbReference>
<feature type="region of interest" description="Disordered" evidence="4">
    <location>
        <begin position="44"/>
        <end position="65"/>
    </location>
</feature>
<evidence type="ECO:0000256" key="5">
    <source>
        <dbReference type="SAM" id="SignalP"/>
    </source>
</evidence>
<organism evidence="6 7">
    <name type="scientific">Carex littledalei</name>
    <dbReference type="NCBI Taxonomy" id="544730"/>
    <lineage>
        <taxon>Eukaryota</taxon>
        <taxon>Viridiplantae</taxon>
        <taxon>Streptophyta</taxon>
        <taxon>Embryophyta</taxon>
        <taxon>Tracheophyta</taxon>
        <taxon>Spermatophyta</taxon>
        <taxon>Magnoliopsida</taxon>
        <taxon>Liliopsida</taxon>
        <taxon>Poales</taxon>
        <taxon>Cyperaceae</taxon>
        <taxon>Cyperoideae</taxon>
        <taxon>Cariceae</taxon>
        <taxon>Carex</taxon>
        <taxon>Carex subgen. Euthyceras</taxon>
    </lineage>
</organism>
<evidence type="ECO:0000256" key="2">
    <source>
        <dbReference type="ARBA" id="ARBA00022946"/>
    </source>
</evidence>
<accession>A0A833QWS8</accession>
<dbReference type="OrthoDB" id="767661at2759"/>
<comment type="caution">
    <text evidence="6">The sequence shown here is derived from an EMBL/GenBank/DDBJ whole genome shotgun (WGS) entry which is preliminary data.</text>
</comment>
<feature type="compositionally biased region" description="Low complexity" evidence="4">
    <location>
        <begin position="54"/>
        <end position="65"/>
    </location>
</feature>
<evidence type="ECO:0000256" key="3">
    <source>
        <dbReference type="PROSITE-ProRule" id="PRU00708"/>
    </source>
</evidence>
<evidence type="ECO:0000313" key="7">
    <source>
        <dbReference type="Proteomes" id="UP000623129"/>
    </source>
</evidence>
<dbReference type="Proteomes" id="UP000623129">
    <property type="component" value="Unassembled WGS sequence"/>
</dbReference>
<feature type="repeat" description="PPR" evidence="3">
    <location>
        <begin position="484"/>
        <end position="518"/>
    </location>
</feature>
<gene>
    <name evidence="6" type="ORF">FCM35_KLT17642</name>
</gene>
<feature type="signal peptide" evidence="5">
    <location>
        <begin position="1"/>
        <end position="22"/>
    </location>
</feature>
<dbReference type="InterPro" id="IPR011990">
    <property type="entry name" value="TPR-like_helical_dom_sf"/>
</dbReference>
<dbReference type="PROSITE" id="PS51375">
    <property type="entry name" value="PPR"/>
    <property type="match status" value="1"/>
</dbReference>
<evidence type="ECO:0000313" key="6">
    <source>
        <dbReference type="EMBL" id="KAF3337055.1"/>
    </source>
</evidence>
<sequence length="808" mass="91185">MPKKSLAKSFLATISLCSTAASRRAVTPSSSQTSTSLSTQLLCSLDPTGRKGKSQSPPSASSPVNAAAVSREISVLLPDGENAVESTLVNNLLGIEWDHNPSPVLNVHRKAMTRERKQRYIFRNTESGRYNKLMKISAKRLGSGPTLEFFDKLGRGSSPKECNALIGVCISEARMSRDPNEAFECIAEACKLLLLMKEKGFEIEEASYGPILSYLVDFKMVEEFDQVCGFLKEENPRALSRLGYYEMLSCIRVSDEQRISELLSFSKASNDDTYSLAENYFLAFCETDRVEELSELLNVLNINKVSKPCYVVSIFKSLGRLQLEKFALKFLSDISEVGVKSERFSALIYEYTTNLPNLQAKEMVLKFVSLHEKLEAIPDLLYYDKLIAYFCNLNLIAEALVIVDYMCKSGLNVTIGVFDPILLSCDQNSELHMVHSIYSLMCEHNLKPKGEAFKTLISLCVKMRDFQGAYEMLEEAKNMGETPTASMYNVIIHGFFREKNRGGVQTVLNQMKNRGVEPDADTFSYLISNSDSEKDISKYREELRQVGLQLTRSVCIGLIHAYCELGNFHMAKQVVKDPDAPQRYMADIKSALVSNLASHGEISEAIKIYEEIKQEEFQPESKAVVCLIEHIKTEGELERMTELLKELKDSIHWCDACCRVILYCVQHNYINDAIGLFKELRAKDETSAYMGVDQIFCHVRNMESVKVETCMQLLHALKEELGFQVSRTSLDFLLSMCVKARDSKTAMIVWKEYESAGLPYNVLTKLRMHQALMASGKFKDAKKMLKEIPQNDVHVGLIIRSCKQAFHP</sequence>
<name>A0A833QWS8_9POAL</name>
<proteinExistence type="predicted"/>
<dbReference type="AlphaFoldDB" id="A0A833QWS8"/>
<dbReference type="Pfam" id="PF01535">
    <property type="entry name" value="PPR"/>
    <property type="match status" value="2"/>
</dbReference>
<keyword evidence="7" id="KW-1185">Reference proteome</keyword>
<dbReference type="InterPro" id="IPR002885">
    <property type="entry name" value="PPR_rpt"/>
</dbReference>
<dbReference type="EMBL" id="SWLB01000006">
    <property type="protein sequence ID" value="KAF3337055.1"/>
    <property type="molecule type" value="Genomic_DNA"/>
</dbReference>
<dbReference type="PANTHER" id="PTHR47262">
    <property type="entry name" value="OS02G0132600 PROTEIN"/>
    <property type="match status" value="1"/>
</dbReference>